<dbReference type="InterPro" id="IPR050156">
    <property type="entry name" value="TC-AMP_synthase_SUA5"/>
</dbReference>
<evidence type="ECO:0000256" key="7">
    <source>
        <dbReference type="ARBA" id="ARBA00022695"/>
    </source>
</evidence>
<evidence type="ECO:0000256" key="8">
    <source>
        <dbReference type="ARBA" id="ARBA00022741"/>
    </source>
</evidence>
<dbReference type="PANTHER" id="PTHR17490:SF16">
    <property type="entry name" value="THREONYLCARBAMOYL-AMP SYNTHASE"/>
    <property type="match status" value="1"/>
</dbReference>
<proteinExistence type="inferred from homology"/>
<keyword evidence="6" id="KW-0819">tRNA processing</keyword>
<comment type="similarity">
    <text evidence="2">Belongs to the SUA5 family.</text>
</comment>
<protein>
    <recommendedName>
        <fullName evidence="10">L-threonylcarbamoyladenylate synthase</fullName>
        <ecNumber evidence="3">2.7.7.87</ecNumber>
    </recommendedName>
    <alternativeName>
        <fullName evidence="10">L-threonylcarbamoyladenylate synthase</fullName>
    </alternativeName>
</protein>
<dbReference type="SUPFAM" id="SSF55821">
    <property type="entry name" value="YrdC/RibB"/>
    <property type="match status" value="1"/>
</dbReference>
<evidence type="ECO:0000313" key="13">
    <source>
        <dbReference type="EMBL" id="OYQ47441.1"/>
    </source>
</evidence>
<evidence type="ECO:0000256" key="6">
    <source>
        <dbReference type="ARBA" id="ARBA00022694"/>
    </source>
</evidence>
<feature type="domain" description="YrdC-like" evidence="12">
    <location>
        <begin position="6"/>
        <end position="190"/>
    </location>
</feature>
<keyword evidence="8" id="KW-0547">Nucleotide-binding</keyword>
<comment type="subcellular location">
    <subcellularLocation>
        <location evidence="1">Cytoplasm</location>
    </subcellularLocation>
</comment>
<evidence type="ECO:0000256" key="3">
    <source>
        <dbReference type="ARBA" id="ARBA00012584"/>
    </source>
</evidence>
<evidence type="ECO:0000256" key="5">
    <source>
        <dbReference type="ARBA" id="ARBA00022679"/>
    </source>
</evidence>
<accession>A0A256A1C1</accession>
<name>A0A256A1C1_9FLAO</name>
<keyword evidence="14" id="KW-1185">Reference proteome</keyword>
<evidence type="ECO:0000256" key="10">
    <source>
        <dbReference type="ARBA" id="ARBA00029774"/>
    </source>
</evidence>
<reference evidence="13 14" key="1">
    <citation type="submission" date="2017-07" db="EMBL/GenBank/DDBJ databases">
        <title>Flavobacterium cyanobacteriorum sp. nov., isolated from cyanobacterial aggregates in a eutrophic lake.</title>
        <authorList>
            <person name="Cai H."/>
        </authorList>
    </citation>
    <scope>NUCLEOTIDE SEQUENCE [LARGE SCALE GENOMIC DNA]</scope>
    <source>
        <strain evidence="13 14">TH167</strain>
    </source>
</reference>
<comment type="catalytic activity">
    <reaction evidence="11">
        <text>L-threonine + hydrogencarbonate + ATP = L-threonylcarbamoyladenylate + diphosphate + H2O</text>
        <dbReference type="Rhea" id="RHEA:36407"/>
        <dbReference type="ChEBI" id="CHEBI:15377"/>
        <dbReference type="ChEBI" id="CHEBI:17544"/>
        <dbReference type="ChEBI" id="CHEBI:30616"/>
        <dbReference type="ChEBI" id="CHEBI:33019"/>
        <dbReference type="ChEBI" id="CHEBI:57926"/>
        <dbReference type="ChEBI" id="CHEBI:73682"/>
        <dbReference type="EC" id="2.7.7.87"/>
    </reaction>
</comment>
<dbReference type="PROSITE" id="PS51163">
    <property type="entry name" value="YRDC"/>
    <property type="match status" value="1"/>
</dbReference>
<sequence length="190" mass="21157">MTDTLHSEIANSFDVLKNGGIILYPTDTVWGLGCDATNETAVKRLFELKKRAADHSMIVLVNGDRLIHRIFKEVPEAAWQILELSEKPTTLVLDDPKNVAPQLIANDNSLGIRIVKDPFCYKLIERLKNPLVSTSANFSGAPTPTSFTEIAPELIQQVDYVVNLDRDKKTTKSSAIIKLTRDAQVKIIRS</sequence>
<evidence type="ECO:0000313" key="14">
    <source>
        <dbReference type="Proteomes" id="UP000216035"/>
    </source>
</evidence>
<dbReference type="Pfam" id="PF01300">
    <property type="entry name" value="Sua5_yciO_yrdC"/>
    <property type="match status" value="1"/>
</dbReference>
<dbReference type="OrthoDB" id="9814580at2"/>
<gene>
    <name evidence="13" type="ORF">CHX27_03015</name>
</gene>
<dbReference type="EMBL" id="NOXX01000143">
    <property type="protein sequence ID" value="OYQ47441.1"/>
    <property type="molecule type" value="Genomic_DNA"/>
</dbReference>
<dbReference type="GO" id="GO:0061710">
    <property type="term" value="F:L-threonylcarbamoyladenylate synthase"/>
    <property type="evidence" value="ECO:0007669"/>
    <property type="project" value="UniProtKB-EC"/>
</dbReference>
<dbReference type="InterPro" id="IPR006070">
    <property type="entry name" value="Sua5-like_dom"/>
</dbReference>
<dbReference type="Gene3D" id="3.90.870.10">
    <property type="entry name" value="DHBP synthase"/>
    <property type="match status" value="1"/>
</dbReference>
<keyword evidence="4" id="KW-0963">Cytoplasm</keyword>
<dbReference type="GO" id="GO:0006450">
    <property type="term" value="P:regulation of translational fidelity"/>
    <property type="evidence" value="ECO:0007669"/>
    <property type="project" value="TreeGrafter"/>
</dbReference>
<dbReference type="GO" id="GO:0005524">
    <property type="term" value="F:ATP binding"/>
    <property type="evidence" value="ECO:0007669"/>
    <property type="project" value="UniProtKB-KW"/>
</dbReference>
<evidence type="ECO:0000259" key="12">
    <source>
        <dbReference type="PROSITE" id="PS51163"/>
    </source>
</evidence>
<evidence type="ECO:0000256" key="2">
    <source>
        <dbReference type="ARBA" id="ARBA00007663"/>
    </source>
</evidence>
<evidence type="ECO:0000256" key="1">
    <source>
        <dbReference type="ARBA" id="ARBA00004496"/>
    </source>
</evidence>
<comment type="caution">
    <text evidence="13">The sequence shown here is derived from an EMBL/GenBank/DDBJ whole genome shotgun (WGS) entry which is preliminary data.</text>
</comment>
<dbReference type="GO" id="GO:0008033">
    <property type="term" value="P:tRNA processing"/>
    <property type="evidence" value="ECO:0007669"/>
    <property type="project" value="UniProtKB-KW"/>
</dbReference>
<dbReference type="GO" id="GO:0000049">
    <property type="term" value="F:tRNA binding"/>
    <property type="evidence" value="ECO:0007669"/>
    <property type="project" value="TreeGrafter"/>
</dbReference>
<dbReference type="NCBIfam" id="TIGR00057">
    <property type="entry name" value="L-threonylcarbamoyladenylate synthase"/>
    <property type="match status" value="1"/>
</dbReference>
<dbReference type="GO" id="GO:0005737">
    <property type="term" value="C:cytoplasm"/>
    <property type="evidence" value="ECO:0007669"/>
    <property type="project" value="UniProtKB-SubCell"/>
</dbReference>
<dbReference type="PANTHER" id="PTHR17490">
    <property type="entry name" value="SUA5"/>
    <property type="match status" value="1"/>
</dbReference>
<keyword evidence="5" id="KW-0808">Transferase</keyword>
<organism evidence="13 14">
    <name type="scientific">Flavobacterium aurantiibacter</name>
    <dbReference type="NCBI Taxonomy" id="2023067"/>
    <lineage>
        <taxon>Bacteria</taxon>
        <taxon>Pseudomonadati</taxon>
        <taxon>Bacteroidota</taxon>
        <taxon>Flavobacteriia</taxon>
        <taxon>Flavobacteriales</taxon>
        <taxon>Flavobacteriaceae</taxon>
        <taxon>Flavobacterium</taxon>
    </lineage>
</organism>
<evidence type="ECO:0000256" key="9">
    <source>
        <dbReference type="ARBA" id="ARBA00022840"/>
    </source>
</evidence>
<dbReference type="InterPro" id="IPR017945">
    <property type="entry name" value="DHBP_synth_RibB-like_a/b_dom"/>
</dbReference>
<keyword evidence="7" id="KW-0548">Nucleotidyltransferase</keyword>
<evidence type="ECO:0000256" key="11">
    <source>
        <dbReference type="ARBA" id="ARBA00048366"/>
    </source>
</evidence>
<dbReference type="Proteomes" id="UP000216035">
    <property type="component" value="Unassembled WGS sequence"/>
</dbReference>
<keyword evidence="9" id="KW-0067">ATP-binding</keyword>
<dbReference type="EC" id="2.7.7.87" evidence="3"/>
<dbReference type="RefSeq" id="WP_094485289.1">
    <property type="nucleotide sequence ID" value="NZ_NOXX01000143.1"/>
</dbReference>
<dbReference type="GO" id="GO:0003725">
    <property type="term" value="F:double-stranded RNA binding"/>
    <property type="evidence" value="ECO:0007669"/>
    <property type="project" value="InterPro"/>
</dbReference>
<dbReference type="AlphaFoldDB" id="A0A256A1C1"/>
<evidence type="ECO:0000256" key="4">
    <source>
        <dbReference type="ARBA" id="ARBA00022490"/>
    </source>
</evidence>